<dbReference type="STRING" id="113562.SAMN04489716_3885"/>
<accession>A0A1H2AII6</accession>
<name>A0A1H2AII6_9ACTN</name>
<dbReference type="Pfam" id="PF20011">
    <property type="entry name" value="fvmJAB_N"/>
    <property type="match status" value="1"/>
</dbReference>
<dbReference type="Gene3D" id="3.40.140.10">
    <property type="entry name" value="Cytidine Deaminase, domain 2"/>
    <property type="match status" value="1"/>
</dbReference>
<sequence length="342" mass="37020">MSVEVELFTAPDYTYGERHALVPLLRDALRPVLGAVVDRAGFRLSLQPVDDEGTLDGTPSLVNLRPGHGYVIVTAVADGRIVYRHPHTVRELVGRPLQRHLARSHPDVAHWGYGLAGPGLEKLAFVKPVPAVEGQVEITAGRRRGITRLEELPEPEPDPIDLAGLGLSGVQEDGPVVLIGPDTLDQFLTQGFSMDVEEGGFVIGHRRRDPAGPGRDVLEITDVVPARSTGASLLRFTFTGESFLELANLLASRGRQEEVLGWYHTHLFAATDEFGLSSIDVTLHCSTFRRPWQVAALVNLGRSGRTLRFYHALPTGKGADGTMAPVPYRVTGGRPGADGTSE</sequence>
<feature type="domain" description="JAB-N" evidence="2">
    <location>
        <begin position="5"/>
        <end position="157"/>
    </location>
</feature>
<evidence type="ECO:0000313" key="4">
    <source>
        <dbReference type="Proteomes" id="UP000198688"/>
    </source>
</evidence>
<proteinExistence type="predicted"/>
<protein>
    <recommendedName>
        <fullName evidence="2">JAB-N domain-containing protein</fullName>
    </recommendedName>
</protein>
<dbReference type="Proteomes" id="UP000198688">
    <property type="component" value="Chromosome I"/>
</dbReference>
<reference evidence="3 4" key="1">
    <citation type="submission" date="2016-10" db="EMBL/GenBank/DDBJ databases">
        <authorList>
            <person name="de Groot N.N."/>
        </authorList>
    </citation>
    <scope>NUCLEOTIDE SEQUENCE [LARGE SCALE GENOMIC DNA]</scope>
    <source>
        <strain evidence="3 4">DSM 43941</strain>
    </source>
</reference>
<keyword evidence="4" id="KW-1185">Reference proteome</keyword>
<evidence type="ECO:0000256" key="1">
    <source>
        <dbReference type="SAM" id="MobiDB-lite"/>
    </source>
</evidence>
<gene>
    <name evidence="3" type="ORF">SAMN04489716_3885</name>
</gene>
<dbReference type="AlphaFoldDB" id="A0A1H2AII6"/>
<organism evidence="3 4">
    <name type="scientific">Actinoplanes derwentensis</name>
    <dbReference type="NCBI Taxonomy" id="113562"/>
    <lineage>
        <taxon>Bacteria</taxon>
        <taxon>Bacillati</taxon>
        <taxon>Actinomycetota</taxon>
        <taxon>Actinomycetes</taxon>
        <taxon>Micromonosporales</taxon>
        <taxon>Micromonosporaceae</taxon>
        <taxon>Actinoplanes</taxon>
    </lineage>
</organism>
<evidence type="ECO:0000259" key="2">
    <source>
        <dbReference type="Pfam" id="PF20011"/>
    </source>
</evidence>
<dbReference type="RefSeq" id="WP_092545933.1">
    <property type="nucleotide sequence ID" value="NZ_BOMJ01000115.1"/>
</dbReference>
<dbReference type="InterPro" id="IPR045476">
    <property type="entry name" value="FvmJAB_N"/>
</dbReference>
<feature type="region of interest" description="Disordered" evidence="1">
    <location>
        <begin position="323"/>
        <end position="342"/>
    </location>
</feature>
<evidence type="ECO:0000313" key="3">
    <source>
        <dbReference type="EMBL" id="SDT45730.1"/>
    </source>
</evidence>
<dbReference type="EMBL" id="LT629758">
    <property type="protein sequence ID" value="SDT45730.1"/>
    <property type="molecule type" value="Genomic_DNA"/>
</dbReference>
<dbReference type="OrthoDB" id="3337379at2"/>